<organism evidence="16 17">
    <name type="scientific">Prochlorococcus marinus str. MIT 9302</name>
    <dbReference type="NCBI Taxonomy" id="74545"/>
    <lineage>
        <taxon>Bacteria</taxon>
        <taxon>Bacillati</taxon>
        <taxon>Cyanobacteriota</taxon>
        <taxon>Cyanophyceae</taxon>
        <taxon>Synechococcales</taxon>
        <taxon>Prochlorococcaceae</taxon>
        <taxon>Prochlorococcus</taxon>
    </lineage>
</organism>
<feature type="coiled-coil region" evidence="13">
    <location>
        <begin position="7"/>
        <end position="34"/>
    </location>
</feature>
<evidence type="ECO:0000259" key="15">
    <source>
        <dbReference type="Pfam" id="PF20260"/>
    </source>
</evidence>
<keyword evidence="6 12" id="KW-0698">rRNA processing</keyword>
<dbReference type="STRING" id="74545.EU96_0317"/>
<dbReference type="RefSeq" id="WP_032525944.1">
    <property type="nucleotide sequence ID" value="NZ_CP138951.1"/>
</dbReference>
<dbReference type="PANTHER" id="PTHR30027:SF3">
    <property type="entry name" value="16S RRNA (URACIL(1498)-N(3))-METHYLTRANSFERASE"/>
    <property type="match status" value="1"/>
</dbReference>
<keyword evidence="7 12" id="KW-0489">Methyltransferase</keyword>
<keyword evidence="9 12" id="KW-0949">S-adenosyl-L-methionine</keyword>
<evidence type="ECO:0000259" key="14">
    <source>
        <dbReference type="Pfam" id="PF04452"/>
    </source>
</evidence>
<proteinExistence type="inferred from homology"/>
<comment type="subcellular location">
    <subcellularLocation>
        <location evidence="1 12">Cytoplasm</location>
    </subcellularLocation>
</comment>
<dbReference type="EMBL" id="JNAM01000005">
    <property type="protein sequence ID" value="KGF98356.1"/>
    <property type="molecule type" value="Genomic_DNA"/>
</dbReference>
<gene>
    <name evidence="16" type="ORF">EU96_0317</name>
</gene>
<dbReference type="InterPro" id="IPR006700">
    <property type="entry name" value="RsmE"/>
</dbReference>
<keyword evidence="5 12" id="KW-0963">Cytoplasm</keyword>
<evidence type="ECO:0000256" key="12">
    <source>
        <dbReference type="PIRNR" id="PIRNR015601"/>
    </source>
</evidence>
<dbReference type="GO" id="GO:0005737">
    <property type="term" value="C:cytoplasm"/>
    <property type="evidence" value="ECO:0007669"/>
    <property type="project" value="UniProtKB-SubCell"/>
</dbReference>
<evidence type="ECO:0000256" key="2">
    <source>
        <dbReference type="ARBA" id="ARBA00005528"/>
    </source>
</evidence>
<evidence type="ECO:0000256" key="4">
    <source>
        <dbReference type="ARBA" id="ARBA00013673"/>
    </source>
</evidence>
<dbReference type="InterPro" id="IPR029026">
    <property type="entry name" value="tRNA_m1G_MTases_N"/>
</dbReference>
<dbReference type="Pfam" id="PF20260">
    <property type="entry name" value="PUA_4"/>
    <property type="match status" value="1"/>
</dbReference>
<reference evidence="17" key="1">
    <citation type="journal article" date="2014" name="Sci. Data">
        <title>Genomes of diverse isolates of the marine cyanobacterium Prochlorococcus.</title>
        <authorList>
            <person name="Biller S."/>
            <person name="Berube P."/>
            <person name="Thompson J."/>
            <person name="Kelly L."/>
            <person name="Roggensack S."/>
            <person name="Awad L."/>
            <person name="Roache-Johnson K."/>
            <person name="Ding H."/>
            <person name="Giovannoni S.J."/>
            <person name="Moore L.R."/>
            <person name="Chisholm S.W."/>
        </authorList>
    </citation>
    <scope>NUCLEOTIDE SEQUENCE [LARGE SCALE GENOMIC DNA]</scope>
    <source>
        <strain evidence="17">MIT 9302</strain>
    </source>
</reference>
<dbReference type="AlphaFoldDB" id="A0A0A2ABX6"/>
<evidence type="ECO:0000313" key="16">
    <source>
        <dbReference type="EMBL" id="KGF98356.1"/>
    </source>
</evidence>
<dbReference type="PANTHER" id="PTHR30027">
    <property type="entry name" value="RIBOSOMAL RNA SMALL SUBUNIT METHYLTRANSFERASE E"/>
    <property type="match status" value="1"/>
</dbReference>
<feature type="domain" description="Ribosomal RNA small subunit methyltransferase E PUA-like" evidence="15">
    <location>
        <begin position="24"/>
        <end position="56"/>
    </location>
</feature>
<keyword evidence="8 12" id="KW-0808">Transferase</keyword>
<dbReference type="NCBIfam" id="TIGR00046">
    <property type="entry name" value="RsmE family RNA methyltransferase"/>
    <property type="match status" value="1"/>
</dbReference>
<comment type="similarity">
    <text evidence="2 12">Belongs to the RNA methyltransferase RsmE family.</text>
</comment>
<dbReference type="EC" id="2.1.1.193" evidence="3 12"/>
<dbReference type="CDD" id="cd18084">
    <property type="entry name" value="RsmE-like"/>
    <property type="match status" value="1"/>
</dbReference>
<dbReference type="GO" id="GO:0070042">
    <property type="term" value="F:rRNA (uridine-N3-)-methyltransferase activity"/>
    <property type="evidence" value="ECO:0007669"/>
    <property type="project" value="TreeGrafter"/>
</dbReference>
<dbReference type="Pfam" id="PF04452">
    <property type="entry name" value="Methyltrans_RNA"/>
    <property type="match status" value="1"/>
</dbReference>
<dbReference type="Proteomes" id="UP000030445">
    <property type="component" value="Unassembled WGS sequence"/>
</dbReference>
<dbReference type="SUPFAM" id="SSF88697">
    <property type="entry name" value="PUA domain-like"/>
    <property type="match status" value="1"/>
</dbReference>
<dbReference type="InterPro" id="IPR029028">
    <property type="entry name" value="Alpha/beta_knot_MTases"/>
</dbReference>
<name>A0A0A2ABX6_PROMR</name>
<evidence type="ECO:0000313" key="17">
    <source>
        <dbReference type="Proteomes" id="UP000030445"/>
    </source>
</evidence>
<sequence length="257" mass="29954">MEDLTRLIISQERIENIKNNNLELTNEEAHYINKVMRIKNGKEIFLANGEGSLWKAIKVKNDCLEISQLKKPYLFQAQEIYLLGIAVVIPKSGFEDILKMCTEIGIDFIQPLFSERQVNKNLNFTRKLLRWNSIIKEAVEQSERLWKPSILNGMDIIEWLKSRDNQERVSISITREDTSYDLNQWLRKQQEFVNKKGGIFWNVIGPEGGWSSKEIDFFNKNNNSFVKLSDTILRTSTASINASSILNQWRIDLKLIN</sequence>
<evidence type="ECO:0000256" key="6">
    <source>
        <dbReference type="ARBA" id="ARBA00022552"/>
    </source>
</evidence>
<dbReference type="InterPro" id="IPR046887">
    <property type="entry name" value="RsmE_PUA-like"/>
</dbReference>
<evidence type="ECO:0000256" key="1">
    <source>
        <dbReference type="ARBA" id="ARBA00004496"/>
    </source>
</evidence>
<dbReference type="PIRSF" id="PIRSF015601">
    <property type="entry name" value="MTase_slr0722"/>
    <property type="match status" value="1"/>
</dbReference>
<keyword evidence="13" id="KW-0175">Coiled coil</keyword>
<evidence type="ECO:0000256" key="3">
    <source>
        <dbReference type="ARBA" id="ARBA00012328"/>
    </source>
</evidence>
<evidence type="ECO:0000256" key="9">
    <source>
        <dbReference type="ARBA" id="ARBA00022691"/>
    </source>
</evidence>
<accession>A0A0A2ABX6</accession>
<comment type="function">
    <text evidence="10 12">Specifically methylates the N3 position of the uracil ring of uridine 1498 (m3U1498) in 16S rRNA. Acts on the fully assembled 30S ribosomal subunit.</text>
</comment>
<feature type="domain" description="Ribosomal RNA small subunit methyltransferase E methyltransferase" evidence="14">
    <location>
        <begin position="84"/>
        <end position="246"/>
    </location>
</feature>
<evidence type="ECO:0000256" key="11">
    <source>
        <dbReference type="ARBA" id="ARBA00047944"/>
    </source>
</evidence>
<dbReference type="Gene3D" id="3.40.1280.10">
    <property type="match status" value="1"/>
</dbReference>
<dbReference type="OrthoDB" id="9815641at2"/>
<dbReference type="SUPFAM" id="SSF75217">
    <property type="entry name" value="alpha/beta knot"/>
    <property type="match status" value="1"/>
</dbReference>
<dbReference type="InterPro" id="IPR046886">
    <property type="entry name" value="RsmE_MTase_dom"/>
</dbReference>
<comment type="catalytic activity">
    <reaction evidence="11 12">
        <text>uridine(1498) in 16S rRNA + S-adenosyl-L-methionine = N(3)-methyluridine(1498) in 16S rRNA + S-adenosyl-L-homocysteine + H(+)</text>
        <dbReference type="Rhea" id="RHEA:42920"/>
        <dbReference type="Rhea" id="RHEA-COMP:10283"/>
        <dbReference type="Rhea" id="RHEA-COMP:10284"/>
        <dbReference type="ChEBI" id="CHEBI:15378"/>
        <dbReference type="ChEBI" id="CHEBI:57856"/>
        <dbReference type="ChEBI" id="CHEBI:59789"/>
        <dbReference type="ChEBI" id="CHEBI:65315"/>
        <dbReference type="ChEBI" id="CHEBI:74502"/>
        <dbReference type="EC" id="2.1.1.193"/>
    </reaction>
</comment>
<evidence type="ECO:0000256" key="10">
    <source>
        <dbReference type="ARBA" id="ARBA00025699"/>
    </source>
</evidence>
<evidence type="ECO:0000256" key="5">
    <source>
        <dbReference type="ARBA" id="ARBA00022490"/>
    </source>
</evidence>
<dbReference type="NCBIfam" id="NF008697">
    <property type="entry name" value="PRK11713.4-1"/>
    <property type="match status" value="1"/>
</dbReference>
<evidence type="ECO:0000256" key="7">
    <source>
        <dbReference type="ARBA" id="ARBA00022603"/>
    </source>
</evidence>
<dbReference type="eggNOG" id="COG1385">
    <property type="taxonomic scope" value="Bacteria"/>
</dbReference>
<evidence type="ECO:0000256" key="13">
    <source>
        <dbReference type="SAM" id="Coils"/>
    </source>
</evidence>
<comment type="caution">
    <text evidence="16">The sequence shown here is derived from an EMBL/GenBank/DDBJ whole genome shotgun (WGS) entry which is preliminary data.</text>
</comment>
<protein>
    <recommendedName>
        <fullName evidence="4 12">Ribosomal RNA small subunit methyltransferase E</fullName>
        <ecNumber evidence="3 12">2.1.1.193</ecNumber>
    </recommendedName>
</protein>
<dbReference type="InterPro" id="IPR015947">
    <property type="entry name" value="PUA-like_sf"/>
</dbReference>
<dbReference type="GO" id="GO:0070475">
    <property type="term" value="P:rRNA base methylation"/>
    <property type="evidence" value="ECO:0007669"/>
    <property type="project" value="TreeGrafter"/>
</dbReference>
<evidence type="ECO:0000256" key="8">
    <source>
        <dbReference type="ARBA" id="ARBA00022679"/>
    </source>
</evidence>